<feature type="signal peptide" evidence="1">
    <location>
        <begin position="1"/>
        <end position="25"/>
    </location>
</feature>
<dbReference type="RefSeq" id="WP_254292059.1">
    <property type="nucleotide sequence ID" value="NZ_JAMLDX010000003.1"/>
</dbReference>
<dbReference type="AlphaFoldDB" id="A0A9X2HHZ7"/>
<organism evidence="2 3">
    <name type="scientific">Sphingomonas tagetis</name>
    <dbReference type="NCBI Taxonomy" id="2949092"/>
    <lineage>
        <taxon>Bacteria</taxon>
        <taxon>Pseudomonadati</taxon>
        <taxon>Pseudomonadota</taxon>
        <taxon>Alphaproteobacteria</taxon>
        <taxon>Sphingomonadales</taxon>
        <taxon>Sphingomonadaceae</taxon>
        <taxon>Sphingomonas</taxon>
    </lineage>
</organism>
<feature type="chain" id="PRO_5040830084" description="NIPSNAP protein" evidence="1">
    <location>
        <begin position="26"/>
        <end position="259"/>
    </location>
</feature>
<keyword evidence="1" id="KW-0732">Signal</keyword>
<protein>
    <recommendedName>
        <fullName evidence="4">NIPSNAP protein</fullName>
    </recommendedName>
</protein>
<comment type="caution">
    <text evidence="2">The sequence shown here is derived from an EMBL/GenBank/DDBJ whole genome shotgun (WGS) entry which is preliminary data.</text>
</comment>
<dbReference type="Proteomes" id="UP001139451">
    <property type="component" value="Unassembled WGS sequence"/>
</dbReference>
<gene>
    <name evidence="2" type="ORF">M9978_05875</name>
</gene>
<reference evidence="2" key="1">
    <citation type="submission" date="2022-05" db="EMBL/GenBank/DDBJ databases">
        <title>Sphingomonas sp. strain MG17 Genome sequencing and assembly.</title>
        <authorList>
            <person name="Kim I."/>
        </authorList>
    </citation>
    <scope>NUCLEOTIDE SEQUENCE</scope>
    <source>
        <strain evidence="2">MG17</strain>
    </source>
</reference>
<sequence>MNKHILRAILAALAIGFSAASIAPAAAQAELEDGPKSLIIQYRAELPNRVPFRRYLVDTLAPKLRAMKARGELADFRIFYSWYRQPAVWDGLVILRFPTFDAVRKWNALEQGAPGGLDARGMTLADPVASYSSDLSWGKNEDDLLDGQVYYVIPYEYLTNADEYRDYVKAYVLPQFDGWIKNGALTGYELYMNRYGTGSPWDALFIQHYRDMGSFGQRQKLTASTRVTLRDNAEWKVWSDKKQSLRSEAENSIAELIAH</sequence>
<name>A0A9X2HHZ7_9SPHN</name>
<evidence type="ECO:0000313" key="2">
    <source>
        <dbReference type="EMBL" id="MCP3729952.1"/>
    </source>
</evidence>
<evidence type="ECO:0008006" key="4">
    <source>
        <dbReference type="Google" id="ProtNLM"/>
    </source>
</evidence>
<proteinExistence type="predicted"/>
<dbReference type="EMBL" id="JAMLDX010000003">
    <property type="protein sequence ID" value="MCP3729952.1"/>
    <property type="molecule type" value="Genomic_DNA"/>
</dbReference>
<evidence type="ECO:0000313" key="3">
    <source>
        <dbReference type="Proteomes" id="UP001139451"/>
    </source>
</evidence>
<accession>A0A9X2HHZ7</accession>
<keyword evidence="3" id="KW-1185">Reference proteome</keyword>
<evidence type="ECO:0000256" key="1">
    <source>
        <dbReference type="SAM" id="SignalP"/>
    </source>
</evidence>